<evidence type="ECO:0000256" key="1">
    <source>
        <dbReference type="ARBA" id="ARBA00004127"/>
    </source>
</evidence>
<feature type="domain" description="DUF1232" evidence="6">
    <location>
        <begin position="100"/>
        <end position="135"/>
    </location>
</feature>
<evidence type="ECO:0000313" key="8">
    <source>
        <dbReference type="Proteomes" id="UP000298860"/>
    </source>
</evidence>
<feature type="transmembrane region" description="Helical" evidence="5">
    <location>
        <begin position="99"/>
        <end position="117"/>
    </location>
</feature>
<evidence type="ECO:0000313" key="7">
    <source>
        <dbReference type="EMBL" id="GDY31555.1"/>
    </source>
</evidence>
<protein>
    <recommendedName>
        <fullName evidence="6">DUF1232 domain-containing protein</fullName>
    </recommendedName>
</protein>
<name>A0A4D4J4E5_9PSEU</name>
<comment type="caution">
    <text evidence="7">The sequence shown here is derived from an EMBL/GenBank/DDBJ whole genome shotgun (WGS) entry which is preliminary data.</text>
</comment>
<keyword evidence="3 5" id="KW-1133">Transmembrane helix</keyword>
<evidence type="ECO:0000256" key="3">
    <source>
        <dbReference type="ARBA" id="ARBA00022989"/>
    </source>
</evidence>
<dbReference type="InterPro" id="IPR010652">
    <property type="entry name" value="DUF1232"/>
</dbReference>
<keyword evidence="4 5" id="KW-0472">Membrane</keyword>
<sequence length="171" mass="17983">MIRTGILLAVAGLVGYVAGVHHAPSPWWLVPPGLLAAGIGVGLAGVVAAARRRLLPFRAARRAAGPLPSAGGPVRRLRAVPVMVVDAWRGRGTLPRSQTVLWLVALVYLVSPLDVIADVVFPLIGIPGDIGLVAWLLATVYTEAGHYVHARDTDHDVTARPAPRRPDVSAS</sequence>
<dbReference type="GO" id="GO:0012505">
    <property type="term" value="C:endomembrane system"/>
    <property type="evidence" value="ECO:0007669"/>
    <property type="project" value="UniProtKB-SubCell"/>
</dbReference>
<dbReference type="EMBL" id="BJFL01000015">
    <property type="protein sequence ID" value="GDY31555.1"/>
    <property type="molecule type" value="Genomic_DNA"/>
</dbReference>
<dbReference type="AlphaFoldDB" id="A0A4D4J4E5"/>
<dbReference type="Pfam" id="PF06803">
    <property type="entry name" value="DUF1232"/>
    <property type="match status" value="1"/>
</dbReference>
<proteinExistence type="predicted"/>
<evidence type="ECO:0000256" key="2">
    <source>
        <dbReference type="ARBA" id="ARBA00022692"/>
    </source>
</evidence>
<dbReference type="Proteomes" id="UP000298860">
    <property type="component" value="Unassembled WGS sequence"/>
</dbReference>
<keyword evidence="2 5" id="KW-0812">Transmembrane</keyword>
<comment type="subcellular location">
    <subcellularLocation>
        <location evidence="1">Endomembrane system</location>
        <topology evidence="1">Multi-pass membrane protein</topology>
    </subcellularLocation>
</comment>
<evidence type="ECO:0000259" key="6">
    <source>
        <dbReference type="Pfam" id="PF06803"/>
    </source>
</evidence>
<organism evidence="7 8">
    <name type="scientific">Gandjariella thermophila</name>
    <dbReference type="NCBI Taxonomy" id="1931992"/>
    <lineage>
        <taxon>Bacteria</taxon>
        <taxon>Bacillati</taxon>
        <taxon>Actinomycetota</taxon>
        <taxon>Actinomycetes</taxon>
        <taxon>Pseudonocardiales</taxon>
        <taxon>Pseudonocardiaceae</taxon>
        <taxon>Gandjariella</taxon>
    </lineage>
</organism>
<gene>
    <name evidence="7" type="ORF">GTS_31880</name>
</gene>
<accession>A0A4D4J4E5</accession>
<evidence type="ECO:0000256" key="4">
    <source>
        <dbReference type="ARBA" id="ARBA00023136"/>
    </source>
</evidence>
<keyword evidence="8" id="KW-1185">Reference proteome</keyword>
<evidence type="ECO:0000256" key="5">
    <source>
        <dbReference type="SAM" id="Phobius"/>
    </source>
</evidence>
<feature type="transmembrane region" description="Helical" evidence="5">
    <location>
        <begin position="29"/>
        <end position="50"/>
    </location>
</feature>
<reference evidence="8" key="1">
    <citation type="submission" date="2019-04" db="EMBL/GenBank/DDBJ databases">
        <title>Draft genome sequence of Pseudonocardiaceae bacterium SL3-2-4.</title>
        <authorList>
            <person name="Ningsih F."/>
            <person name="Yokota A."/>
            <person name="Sakai Y."/>
            <person name="Nanatani K."/>
            <person name="Yabe S."/>
            <person name="Oetari A."/>
            <person name="Sjamsuridzal W."/>
        </authorList>
    </citation>
    <scope>NUCLEOTIDE SEQUENCE [LARGE SCALE GENOMIC DNA]</scope>
    <source>
        <strain evidence="8">SL3-2-4</strain>
    </source>
</reference>
<dbReference type="OrthoDB" id="5147173at2"/>